<dbReference type="InterPro" id="IPR036527">
    <property type="entry name" value="SCP2_sterol-bd_dom_sf"/>
</dbReference>
<evidence type="ECO:0000259" key="1">
    <source>
        <dbReference type="Pfam" id="PF07398"/>
    </source>
</evidence>
<organism evidence="3 4">
    <name type="scientific">Streptomyces scabiei</name>
    <dbReference type="NCBI Taxonomy" id="1930"/>
    <lineage>
        <taxon>Bacteria</taxon>
        <taxon>Bacillati</taxon>
        <taxon>Actinomycetota</taxon>
        <taxon>Actinomycetes</taxon>
        <taxon>Kitasatosporales</taxon>
        <taxon>Streptomycetaceae</taxon>
        <taxon>Streptomyces</taxon>
    </lineage>
</organism>
<dbReference type="Proteomes" id="UP000067448">
    <property type="component" value="Unassembled WGS sequence"/>
</dbReference>
<dbReference type="SUPFAM" id="SSF109854">
    <property type="entry name" value="DinB/YfiT-like putative metalloenzymes"/>
    <property type="match status" value="1"/>
</dbReference>
<dbReference type="Gene3D" id="3.30.1050.20">
    <property type="match status" value="1"/>
</dbReference>
<dbReference type="EMBL" id="BCMM01000033">
    <property type="protein sequence ID" value="GAQ65775.1"/>
    <property type="molecule type" value="Genomic_DNA"/>
</dbReference>
<name>A0A100JU86_STRSC</name>
<comment type="caution">
    <text evidence="3">The sequence shown here is derived from an EMBL/GenBank/DDBJ whole genome shotgun (WGS) entry which is preliminary data.</text>
</comment>
<dbReference type="GO" id="GO:0016853">
    <property type="term" value="F:isomerase activity"/>
    <property type="evidence" value="ECO:0007669"/>
    <property type="project" value="UniProtKB-KW"/>
</dbReference>
<dbReference type="OrthoDB" id="5118203at2"/>
<reference evidence="4" key="1">
    <citation type="submission" date="2015-11" db="EMBL/GenBank/DDBJ databases">
        <authorList>
            <consortium name="Cross-ministerial Strategic Innovation Promotion Program (SIP) consortium"/>
            <person name="Tomihama T."/>
            <person name="Ikenaga M."/>
            <person name="Sakai M."/>
            <person name="Okubo T."/>
            <person name="Ikeda S."/>
        </authorList>
    </citation>
    <scope>NUCLEOTIDE SEQUENCE [LARGE SCALE GENOMIC DNA]</scope>
    <source>
        <strain evidence="4">S58</strain>
    </source>
</reference>
<proteinExistence type="predicted"/>
<keyword evidence="3" id="KW-0413">Isomerase</keyword>
<evidence type="ECO:0000259" key="2">
    <source>
        <dbReference type="Pfam" id="PF11716"/>
    </source>
</evidence>
<reference evidence="4" key="3">
    <citation type="submission" date="2016-02" db="EMBL/GenBank/DDBJ databases">
        <title>Draft genome of pathogenic Streptomyces sp. in Japan.</title>
        <authorList>
            <person name="Tomihama T."/>
            <person name="Ikenaga M."/>
            <person name="Sakai M."/>
            <person name="Okubo T."/>
            <person name="Ikeda S."/>
        </authorList>
    </citation>
    <scope>NUCLEOTIDE SEQUENCE [LARGE SCALE GENOMIC DNA]</scope>
    <source>
        <strain evidence="4">S58</strain>
    </source>
</reference>
<protein>
    <submittedName>
        <fullName evidence="3">Mycothiol-dependent maleylpyruvate isomerase</fullName>
    </submittedName>
</protein>
<dbReference type="InterPro" id="IPR017517">
    <property type="entry name" value="Maleyloyr_isom"/>
</dbReference>
<dbReference type="SUPFAM" id="SSF55718">
    <property type="entry name" value="SCP-like"/>
    <property type="match status" value="1"/>
</dbReference>
<feature type="domain" description="Mycothiol-dependent maleylpyruvate isomerase metal-binding" evidence="2">
    <location>
        <begin position="14"/>
        <end position="148"/>
    </location>
</feature>
<dbReference type="InterPro" id="IPR010872">
    <property type="entry name" value="MDMPI_C-term_domain"/>
</dbReference>
<evidence type="ECO:0000313" key="4">
    <source>
        <dbReference type="Proteomes" id="UP000067448"/>
    </source>
</evidence>
<dbReference type="Pfam" id="PF07398">
    <property type="entry name" value="MDMPI_C"/>
    <property type="match status" value="1"/>
</dbReference>
<reference evidence="3 4" key="2">
    <citation type="journal article" date="2016" name="Genome Announc.">
        <title>Draft Genome Sequences of Streptomyces scabiei S58, Streptomyces turgidiscabies T45, and Streptomyces acidiscabies a10, the Pathogens of Potato Common Scab, Isolated in Japan.</title>
        <authorList>
            <person name="Tomihama T."/>
            <person name="Nishi Y."/>
            <person name="Sakai M."/>
            <person name="Ikenaga M."/>
            <person name="Okubo T."/>
            <person name="Ikeda S."/>
        </authorList>
    </citation>
    <scope>NUCLEOTIDE SEQUENCE [LARGE SCALE GENOMIC DNA]</scope>
    <source>
        <strain evidence="3 4">S58</strain>
    </source>
</reference>
<dbReference type="AlphaFoldDB" id="A0A100JU86"/>
<dbReference type="Pfam" id="PF11716">
    <property type="entry name" value="MDMPI_N"/>
    <property type="match status" value="1"/>
</dbReference>
<dbReference type="Gene3D" id="1.20.120.450">
    <property type="entry name" value="dinb family like domain"/>
    <property type="match status" value="1"/>
</dbReference>
<dbReference type="GO" id="GO:0046872">
    <property type="term" value="F:metal ion binding"/>
    <property type="evidence" value="ECO:0007669"/>
    <property type="project" value="InterPro"/>
</dbReference>
<dbReference type="InterPro" id="IPR034660">
    <property type="entry name" value="DinB/YfiT-like"/>
</dbReference>
<evidence type="ECO:0000313" key="3">
    <source>
        <dbReference type="EMBL" id="GAQ65775.1"/>
    </source>
</evidence>
<keyword evidence="3" id="KW-0670">Pyruvate</keyword>
<accession>A0A100JU86</accession>
<dbReference type="InterPro" id="IPR024344">
    <property type="entry name" value="MDMPI_metal-binding"/>
</dbReference>
<dbReference type="NCBIfam" id="TIGR03083">
    <property type="entry name" value="maleylpyruvate isomerase family mycothiol-dependent enzyme"/>
    <property type="match status" value="1"/>
</dbReference>
<dbReference type="RefSeq" id="WP_059083104.1">
    <property type="nucleotide sequence ID" value="NZ_BCMM01000033.1"/>
</dbReference>
<feature type="domain" description="MDMPI C-terminal" evidence="1">
    <location>
        <begin position="156"/>
        <end position="226"/>
    </location>
</feature>
<gene>
    <name evidence="3" type="ORF">SsS58_06190</name>
</gene>
<sequence length="241" mass="26023">MSERPATILGRVTTGTAAFEAAVHRLTDPGFTRPSYLPGWTRAHVVAHVARNADALVNLLIWARTGVETPMYASGDQRAREIEEGSRQPGEKLRAELLAADGRLAEEFAALPDECWAATVRTARGRAVPLSQVPWMRVREVWVHAVDLNIDTSFDDVPRDVCAALVDDVAASLRGRPDCPSVRLRSEDGAHTWLLGDSDGVEPVVVSGDLPCLTAYATGRPVPGPLYPTGGGFLPKLPAWL</sequence>